<dbReference type="Gene3D" id="1.10.1060.10">
    <property type="entry name" value="Alpha-helical ferredoxin"/>
    <property type="match status" value="1"/>
</dbReference>
<keyword evidence="1" id="KW-0028">Amino-acid biosynthesis</keyword>
<dbReference type="InterPro" id="IPR051394">
    <property type="entry name" value="Glutamate_Synthase"/>
</dbReference>
<feature type="compositionally biased region" description="Low complexity" evidence="5">
    <location>
        <begin position="64"/>
        <end position="82"/>
    </location>
</feature>
<organism evidence="8 9">
    <name type="scientific">Hondaea fermentalgiana</name>
    <dbReference type="NCBI Taxonomy" id="2315210"/>
    <lineage>
        <taxon>Eukaryota</taxon>
        <taxon>Sar</taxon>
        <taxon>Stramenopiles</taxon>
        <taxon>Bigyra</taxon>
        <taxon>Labyrinthulomycetes</taxon>
        <taxon>Thraustochytrida</taxon>
        <taxon>Thraustochytriidae</taxon>
        <taxon>Hondaea</taxon>
    </lineage>
</organism>
<evidence type="ECO:0000313" key="9">
    <source>
        <dbReference type="Proteomes" id="UP000241890"/>
    </source>
</evidence>
<dbReference type="GO" id="GO:0016639">
    <property type="term" value="F:oxidoreductase activity, acting on the CH-NH2 group of donors, NAD or NADP as acceptor"/>
    <property type="evidence" value="ECO:0007669"/>
    <property type="project" value="InterPro"/>
</dbReference>
<feature type="domain" description="Dihydroprymidine dehydrogenase" evidence="7">
    <location>
        <begin position="121"/>
        <end position="218"/>
    </location>
</feature>
<evidence type="ECO:0000313" key="8">
    <source>
        <dbReference type="EMBL" id="GBG27803.1"/>
    </source>
</evidence>
<dbReference type="OrthoDB" id="4327079at2759"/>
<evidence type="ECO:0000256" key="1">
    <source>
        <dbReference type="ARBA" id="ARBA00022605"/>
    </source>
</evidence>
<name>A0A2R5GGM2_9STRA</name>
<dbReference type="InterPro" id="IPR036188">
    <property type="entry name" value="FAD/NAD-bd_sf"/>
</dbReference>
<proteinExistence type="predicted"/>
<accession>A0A2R5GGM2</accession>
<gene>
    <name evidence="8" type="ORF">FCC1311_040262</name>
</gene>
<dbReference type="EMBL" id="BEYU01000036">
    <property type="protein sequence ID" value="GBG27803.1"/>
    <property type="molecule type" value="Genomic_DNA"/>
</dbReference>
<dbReference type="InterPro" id="IPR028261">
    <property type="entry name" value="DPD_II"/>
</dbReference>
<evidence type="ECO:0000259" key="7">
    <source>
        <dbReference type="Pfam" id="PF14691"/>
    </source>
</evidence>
<feature type="region of interest" description="Disordered" evidence="5">
    <location>
        <begin position="64"/>
        <end position="83"/>
    </location>
</feature>
<comment type="caution">
    <text evidence="8">The sequence shown here is derived from an EMBL/GenBank/DDBJ whole genome shotgun (WGS) entry which is preliminary data.</text>
</comment>
<keyword evidence="3" id="KW-0314">Glutamate biosynthesis</keyword>
<dbReference type="GO" id="GO:0006537">
    <property type="term" value="P:glutamate biosynthetic process"/>
    <property type="evidence" value="ECO:0007669"/>
    <property type="project" value="UniProtKB-KW"/>
</dbReference>
<dbReference type="AlphaFoldDB" id="A0A2R5GGM2"/>
<dbReference type="GO" id="GO:0051536">
    <property type="term" value="F:iron-sulfur cluster binding"/>
    <property type="evidence" value="ECO:0007669"/>
    <property type="project" value="InterPro"/>
</dbReference>
<dbReference type="Gene3D" id="3.50.50.60">
    <property type="entry name" value="FAD/NAD(P)-binding domain"/>
    <property type="match status" value="2"/>
</dbReference>
<evidence type="ECO:0000256" key="2">
    <source>
        <dbReference type="ARBA" id="ARBA00023002"/>
    </source>
</evidence>
<feature type="domain" description="FAD/NAD(P)-binding" evidence="6">
    <location>
        <begin position="234"/>
        <end position="558"/>
    </location>
</feature>
<dbReference type="InterPro" id="IPR023753">
    <property type="entry name" value="FAD/NAD-binding_dom"/>
</dbReference>
<dbReference type="PANTHER" id="PTHR43100">
    <property type="entry name" value="GLUTAMATE SYNTHASE [NADPH] SMALL CHAIN"/>
    <property type="match status" value="1"/>
</dbReference>
<feature type="region of interest" description="Disordered" evidence="5">
    <location>
        <begin position="1"/>
        <end position="20"/>
    </location>
</feature>
<dbReference type="SUPFAM" id="SSF46548">
    <property type="entry name" value="alpha-helical ferredoxin"/>
    <property type="match status" value="1"/>
</dbReference>
<evidence type="ECO:0000259" key="6">
    <source>
        <dbReference type="Pfam" id="PF07992"/>
    </source>
</evidence>
<dbReference type="Pfam" id="PF07992">
    <property type="entry name" value="Pyr_redox_2"/>
    <property type="match status" value="1"/>
</dbReference>
<evidence type="ECO:0000256" key="3">
    <source>
        <dbReference type="ARBA" id="ARBA00023164"/>
    </source>
</evidence>
<dbReference type="PANTHER" id="PTHR43100:SF1">
    <property type="entry name" value="GLUTAMATE SYNTHASE [NADPH] SMALL CHAIN"/>
    <property type="match status" value="1"/>
</dbReference>
<dbReference type="InterPro" id="IPR009051">
    <property type="entry name" value="Helical_ferredxn"/>
</dbReference>
<dbReference type="InterPro" id="IPR006005">
    <property type="entry name" value="Glut_synth_ssu1"/>
</dbReference>
<dbReference type="Pfam" id="PF14691">
    <property type="entry name" value="Fer4_20"/>
    <property type="match status" value="1"/>
</dbReference>
<evidence type="ECO:0000256" key="5">
    <source>
        <dbReference type="SAM" id="MobiDB-lite"/>
    </source>
</evidence>
<keyword evidence="9" id="KW-1185">Reference proteome</keyword>
<dbReference type="InParanoid" id="A0A2R5GGM2"/>
<dbReference type="NCBIfam" id="TIGR01317">
    <property type="entry name" value="GOGAT_sm_gam"/>
    <property type="match status" value="1"/>
</dbReference>
<dbReference type="PRINTS" id="PR00419">
    <property type="entry name" value="ADXRDTASE"/>
</dbReference>
<protein>
    <submittedName>
        <fullName evidence="8">Glutamate synthase NADH</fullName>
    </submittedName>
</protein>
<dbReference type="Proteomes" id="UP000241890">
    <property type="component" value="Unassembled WGS sequence"/>
</dbReference>
<evidence type="ECO:0000256" key="4">
    <source>
        <dbReference type="ARBA" id="ARBA00029440"/>
    </source>
</evidence>
<sequence>MMRRVQVASAVARQTQRRGPAANFVRAMSAAGGADDAQRRLDDMLTQLMIKVDKLEKAVLASSAASPAASAPADAPKKPVVPLGKSPRGFVDFHRKPEPYRPSKIRLQDWSEINSVGHDDPSEQKRQAARCMDCGTPFCQTHTGCPINNLIPEWNDLVLNDQWLEAIDRLHKTNNFPEFTGRVCPAPCEGACVAGLIDEPVTIKNMEYAIVERAWKEGWIQPRMVPEEDRSGKKIAVIGSGPAGLAAADQLNQLGHTVTVMEREDKVGGLLYYGIPNPKLDKRTVDRRVDLLRQEGIVFETNVEVGVNRDAEELRSQYDAVVLAVGATKPRLLSCPGGDLKGVYPAMEFLTANQKDLKLDDKGFFRNQWTNELISAEGKNVVVIGGGDTGTDCIGTSLRHFCKSLVNLELMPQNPTARDAKVNPWPLYPKVHKLDYGHEENVTAFGSDPRQYSVQTKRLLDDGKGNVKGVVTVGVEFKNGAFQEIPGTEQTIPADLVLLAMGFVSPEENLINALSLDADERGNIKAEYGEYTTPVPGVFAAGDCRRGQSLVVWAINEGRGAAEAVDKFLMSDESASAQQM</sequence>
<keyword evidence="2" id="KW-0560">Oxidoreductase</keyword>
<comment type="pathway">
    <text evidence="4">Amino-acid biosynthesis.</text>
</comment>
<dbReference type="SUPFAM" id="SSF51971">
    <property type="entry name" value="Nucleotide-binding domain"/>
    <property type="match status" value="1"/>
</dbReference>
<reference evidence="8 9" key="1">
    <citation type="submission" date="2017-12" db="EMBL/GenBank/DDBJ databases">
        <title>Sequencing, de novo assembly and annotation of complete genome of a new Thraustochytrid species, strain FCC1311.</title>
        <authorList>
            <person name="Sedici K."/>
            <person name="Godart F."/>
            <person name="Aiese Cigliano R."/>
            <person name="Sanseverino W."/>
            <person name="Barakat M."/>
            <person name="Ortet P."/>
            <person name="Marechal E."/>
            <person name="Cagnac O."/>
            <person name="Amato A."/>
        </authorList>
    </citation>
    <scope>NUCLEOTIDE SEQUENCE [LARGE SCALE GENOMIC DNA]</scope>
</reference>